<dbReference type="Gene3D" id="1.10.1040.10">
    <property type="entry name" value="N-(1-d-carboxylethyl)-l-norvaline Dehydrogenase, domain 2"/>
    <property type="match status" value="1"/>
</dbReference>
<dbReference type="Pfam" id="PF03446">
    <property type="entry name" value="NAD_binding_2"/>
    <property type="match status" value="1"/>
</dbReference>
<evidence type="ECO:0000313" key="5">
    <source>
        <dbReference type="EMBL" id="MDR9778162.1"/>
    </source>
</evidence>
<sequence length="163" mass="16588">DSQQSGLLSHIKPGTLIIDCSTIAAKTAVNVANAAAARGLDMLDAPVSGGTGGAIAGTLTFIVGGSDAALERARPFLSVMGKNIFHAGVSGAGQTAKICNNMLLGIQMIGTAEALALGVANGLDPKVLSDIMVKSSGRNWSLELYNPYPNVMDNVPASRDYSG</sequence>
<protein>
    <submittedName>
        <fullName evidence="5">NAD(P)-binding domain-containing protein</fullName>
    </submittedName>
</protein>
<dbReference type="InterPro" id="IPR029154">
    <property type="entry name" value="HIBADH-like_NADP-bd"/>
</dbReference>
<keyword evidence="2" id="KW-0520">NAD</keyword>
<comment type="caution">
    <text evidence="5">The sequence shown here is derived from an EMBL/GenBank/DDBJ whole genome shotgun (WGS) entry which is preliminary data.</text>
</comment>
<evidence type="ECO:0000256" key="2">
    <source>
        <dbReference type="ARBA" id="ARBA00023027"/>
    </source>
</evidence>
<dbReference type="InterPro" id="IPR036291">
    <property type="entry name" value="NAD(P)-bd_dom_sf"/>
</dbReference>
<dbReference type="InterPro" id="IPR006115">
    <property type="entry name" value="6PGDH_NADP-bd"/>
</dbReference>
<feature type="domain" description="3-hydroxyisobutyrate dehydrogenase-like NAD-binding" evidence="4">
    <location>
        <begin position="91"/>
        <end position="144"/>
    </location>
</feature>
<dbReference type="SUPFAM" id="SSF48179">
    <property type="entry name" value="6-phosphogluconate dehydrogenase C-terminal domain-like"/>
    <property type="match status" value="1"/>
</dbReference>
<dbReference type="InterPro" id="IPR013328">
    <property type="entry name" value="6PGD_dom2"/>
</dbReference>
<dbReference type="PANTHER" id="PTHR22981">
    <property type="entry name" value="3-HYDROXYISOBUTYRATE DEHYDROGENASE-RELATED"/>
    <property type="match status" value="1"/>
</dbReference>
<dbReference type="EMBL" id="JAVLSF010000528">
    <property type="protein sequence ID" value="MDR9778162.1"/>
    <property type="molecule type" value="Genomic_DNA"/>
</dbReference>
<feature type="non-terminal residue" evidence="5">
    <location>
        <position position="1"/>
    </location>
</feature>
<proteinExistence type="predicted"/>
<organism evidence="5 6">
    <name type="scientific">Rhizobium hidalgonense</name>
    <dbReference type="NCBI Taxonomy" id="1538159"/>
    <lineage>
        <taxon>Bacteria</taxon>
        <taxon>Pseudomonadati</taxon>
        <taxon>Pseudomonadota</taxon>
        <taxon>Alphaproteobacteria</taxon>
        <taxon>Hyphomicrobiales</taxon>
        <taxon>Rhizobiaceae</taxon>
        <taxon>Rhizobium/Agrobacterium group</taxon>
        <taxon>Rhizobium</taxon>
    </lineage>
</organism>
<dbReference type="RefSeq" id="WP_310866280.1">
    <property type="nucleotide sequence ID" value="NZ_JAVLSF010000528.1"/>
</dbReference>
<feature type="domain" description="6-phosphogluconate dehydrogenase NADP-binding" evidence="3">
    <location>
        <begin position="3"/>
        <end position="88"/>
    </location>
</feature>
<dbReference type="Proteomes" id="UP001268610">
    <property type="component" value="Unassembled WGS sequence"/>
</dbReference>
<gene>
    <name evidence="5" type="ORF">RJJ65_37125</name>
</gene>
<evidence type="ECO:0000313" key="6">
    <source>
        <dbReference type="Proteomes" id="UP001268610"/>
    </source>
</evidence>
<dbReference type="SUPFAM" id="SSF51735">
    <property type="entry name" value="NAD(P)-binding Rossmann-fold domains"/>
    <property type="match status" value="1"/>
</dbReference>
<dbReference type="AlphaFoldDB" id="A0AAJ2GYC6"/>
<accession>A0AAJ2GYC6</accession>
<feature type="non-terminal residue" evidence="5">
    <location>
        <position position="163"/>
    </location>
</feature>
<dbReference type="Pfam" id="PF14833">
    <property type="entry name" value="NAD_binding_11"/>
    <property type="match status" value="1"/>
</dbReference>
<name>A0AAJ2GYC6_9HYPH</name>
<dbReference type="PANTHER" id="PTHR22981:SF7">
    <property type="entry name" value="3-HYDROXYISOBUTYRATE DEHYDROGENASE, MITOCHONDRIAL"/>
    <property type="match status" value="1"/>
</dbReference>
<dbReference type="GO" id="GO:0050661">
    <property type="term" value="F:NADP binding"/>
    <property type="evidence" value="ECO:0007669"/>
    <property type="project" value="InterPro"/>
</dbReference>
<keyword evidence="1" id="KW-0560">Oxidoreductase</keyword>
<dbReference type="Gene3D" id="3.40.50.720">
    <property type="entry name" value="NAD(P)-binding Rossmann-like Domain"/>
    <property type="match status" value="1"/>
</dbReference>
<evidence type="ECO:0000259" key="3">
    <source>
        <dbReference type="Pfam" id="PF03446"/>
    </source>
</evidence>
<dbReference type="GO" id="GO:0051287">
    <property type="term" value="F:NAD binding"/>
    <property type="evidence" value="ECO:0007669"/>
    <property type="project" value="InterPro"/>
</dbReference>
<dbReference type="GO" id="GO:0016616">
    <property type="term" value="F:oxidoreductase activity, acting on the CH-OH group of donors, NAD or NADP as acceptor"/>
    <property type="evidence" value="ECO:0007669"/>
    <property type="project" value="TreeGrafter"/>
</dbReference>
<evidence type="ECO:0000256" key="1">
    <source>
        <dbReference type="ARBA" id="ARBA00023002"/>
    </source>
</evidence>
<evidence type="ECO:0000259" key="4">
    <source>
        <dbReference type="Pfam" id="PF14833"/>
    </source>
</evidence>
<dbReference type="InterPro" id="IPR008927">
    <property type="entry name" value="6-PGluconate_DH-like_C_sf"/>
</dbReference>
<reference evidence="5" key="1">
    <citation type="submission" date="2023-04" db="EMBL/GenBank/DDBJ databases">
        <title>Genomic characterization of faba bean (Vicia faba) microsymbionts in Mexican soils.</title>
        <authorList>
            <person name="Rivera Orduna F.N."/>
            <person name="Guevara-Luna J."/>
            <person name="Yan J."/>
            <person name="Arroyo-Herrera I."/>
            <person name="Li Y."/>
            <person name="Vasquez-Murrieta M.S."/>
            <person name="Wang E.T."/>
        </authorList>
    </citation>
    <scope>NUCLEOTIDE SEQUENCE</scope>
    <source>
        <strain evidence="5">CH26</strain>
    </source>
</reference>